<dbReference type="AlphaFoldDB" id="A0A9W4UTQ6"/>
<dbReference type="EMBL" id="CAOQHR010000010">
    <property type="protein sequence ID" value="CAI6340562.1"/>
    <property type="molecule type" value="Genomic_DNA"/>
</dbReference>
<evidence type="ECO:0000313" key="2">
    <source>
        <dbReference type="Proteomes" id="UP001152607"/>
    </source>
</evidence>
<dbReference type="Proteomes" id="UP001152607">
    <property type="component" value="Unassembled WGS sequence"/>
</dbReference>
<reference evidence="1" key="1">
    <citation type="submission" date="2023-01" db="EMBL/GenBank/DDBJ databases">
        <authorList>
            <person name="Van Ghelder C."/>
            <person name="Rancurel C."/>
        </authorList>
    </citation>
    <scope>NUCLEOTIDE SEQUENCE</scope>
    <source>
        <strain evidence="1">CNCM I-4278</strain>
    </source>
</reference>
<gene>
    <name evidence="1" type="ORF">PDIGIT_LOCUS13742</name>
</gene>
<keyword evidence="2" id="KW-1185">Reference proteome</keyword>
<name>A0A9W4UTQ6_9PLEO</name>
<accession>A0A9W4UTQ6</accession>
<proteinExistence type="predicted"/>
<evidence type="ECO:0000313" key="1">
    <source>
        <dbReference type="EMBL" id="CAI6340562.1"/>
    </source>
</evidence>
<comment type="caution">
    <text evidence="1">The sequence shown here is derived from an EMBL/GenBank/DDBJ whole genome shotgun (WGS) entry which is preliminary data.</text>
</comment>
<protein>
    <submittedName>
        <fullName evidence="1">Uncharacterized protein</fullName>
    </submittedName>
</protein>
<sequence>MNMSSLPLLLPIRNRPNLPSPCMDGARGPRQVPLLGSSAQLSREAPRRMGEWQNLFGTDRYIRHPRIALHCRGMMGITATTVPCRTAPNHSIHPSILCGQSNQSCRSVSHGQIAPPP</sequence>
<organism evidence="1 2">
    <name type="scientific">Periconia digitata</name>
    <dbReference type="NCBI Taxonomy" id="1303443"/>
    <lineage>
        <taxon>Eukaryota</taxon>
        <taxon>Fungi</taxon>
        <taxon>Dikarya</taxon>
        <taxon>Ascomycota</taxon>
        <taxon>Pezizomycotina</taxon>
        <taxon>Dothideomycetes</taxon>
        <taxon>Pleosporomycetidae</taxon>
        <taxon>Pleosporales</taxon>
        <taxon>Massarineae</taxon>
        <taxon>Periconiaceae</taxon>
        <taxon>Periconia</taxon>
    </lineage>
</organism>